<dbReference type="EMBL" id="CP033614">
    <property type="protein sequence ID" value="AYV55236.1"/>
    <property type="molecule type" value="Genomic_DNA"/>
</dbReference>
<sequence>MTSYYLAVDSSFRIKLNSCLVNLGVPVSILGIYGSLQFFLRELFVGISLGGPHPPAYFKVKQTLFGLSAGGSGFYGLAESRSVLRTKPSASLRRARQ</sequence>
<accession>A0AAD0UMH5</accession>
<reference evidence="2 3" key="1">
    <citation type="submission" date="2018-11" db="EMBL/GenBank/DDBJ databases">
        <title>Complete genome sequence of Leptospira kmetyi isolate LS 001/16 from soil sample associated with a leptospirosis patient in Kelantan.</title>
        <authorList>
            <person name="Muhammad Yusoff F."/>
            <person name="Muhammad Yusoff S."/>
            <person name="Ahmad M.N."/>
            <person name="Yusof N.Y."/>
            <person name="Aziah I."/>
        </authorList>
    </citation>
    <scope>NUCLEOTIDE SEQUENCE [LARGE SCALE GENOMIC DNA]</scope>
    <source>
        <strain evidence="2 3">LS 001/16</strain>
    </source>
</reference>
<dbReference type="KEGG" id="lkm:EFP84_06735"/>
<protein>
    <submittedName>
        <fullName evidence="2">Uncharacterized protein</fullName>
    </submittedName>
</protein>
<feature type="transmembrane region" description="Helical" evidence="1">
    <location>
        <begin position="20"/>
        <end position="40"/>
    </location>
</feature>
<keyword evidence="1" id="KW-0472">Membrane</keyword>
<keyword evidence="1" id="KW-0812">Transmembrane</keyword>
<organism evidence="2 3">
    <name type="scientific">Leptospira kmetyi</name>
    <dbReference type="NCBI Taxonomy" id="408139"/>
    <lineage>
        <taxon>Bacteria</taxon>
        <taxon>Pseudomonadati</taxon>
        <taxon>Spirochaetota</taxon>
        <taxon>Spirochaetia</taxon>
        <taxon>Leptospirales</taxon>
        <taxon>Leptospiraceae</taxon>
        <taxon>Leptospira</taxon>
    </lineage>
</organism>
<evidence type="ECO:0000256" key="1">
    <source>
        <dbReference type="SAM" id="Phobius"/>
    </source>
</evidence>
<gene>
    <name evidence="2" type="ORF">EFP84_06735</name>
</gene>
<evidence type="ECO:0000313" key="3">
    <source>
        <dbReference type="Proteomes" id="UP000276407"/>
    </source>
</evidence>
<name>A0AAD0UMH5_9LEPT</name>
<dbReference type="Proteomes" id="UP000276407">
    <property type="component" value="Chromosome 1"/>
</dbReference>
<keyword evidence="1" id="KW-1133">Transmembrane helix</keyword>
<evidence type="ECO:0000313" key="2">
    <source>
        <dbReference type="EMBL" id="AYV55236.1"/>
    </source>
</evidence>
<proteinExistence type="predicted"/>
<dbReference type="AlphaFoldDB" id="A0AAD0UMH5"/>